<evidence type="ECO:0000256" key="1">
    <source>
        <dbReference type="ARBA" id="ARBA00004232"/>
    </source>
</evidence>
<dbReference type="GO" id="GO:0106166">
    <property type="term" value="F:spindle pole body-nuclear membrane anchor activity"/>
    <property type="evidence" value="ECO:0007669"/>
    <property type="project" value="TreeGrafter"/>
</dbReference>
<dbReference type="PANTHER" id="PTHR13269">
    <property type="entry name" value="NUCLEOPORIN NDC1"/>
    <property type="match status" value="1"/>
</dbReference>
<keyword evidence="12" id="KW-0539">Nucleus</keyword>
<keyword evidence="8 14" id="KW-1133">Transmembrane helix</keyword>
<dbReference type="Pfam" id="PF09531">
    <property type="entry name" value="Ndc1_Nup"/>
    <property type="match status" value="1"/>
</dbReference>
<dbReference type="GO" id="GO:0031965">
    <property type="term" value="C:nuclear membrane"/>
    <property type="evidence" value="ECO:0007669"/>
    <property type="project" value="UniProtKB-SubCell"/>
</dbReference>
<dbReference type="EMBL" id="MU853752">
    <property type="protein sequence ID" value="KAK3946446.1"/>
    <property type="molecule type" value="Genomic_DNA"/>
</dbReference>
<organism evidence="15 16">
    <name type="scientific">Diplogelasinospora grovesii</name>
    <dbReference type="NCBI Taxonomy" id="303347"/>
    <lineage>
        <taxon>Eukaryota</taxon>
        <taxon>Fungi</taxon>
        <taxon>Dikarya</taxon>
        <taxon>Ascomycota</taxon>
        <taxon>Pezizomycotina</taxon>
        <taxon>Sordariomycetes</taxon>
        <taxon>Sordariomycetidae</taxon>
        <taxon>Sordariales</taxon>
        <taxon>Diplogelasinosporaceae</taxon>
        <taxon>Diplogelasinospora</taxon>
    </lineage>
</organism>
<dbReference type="GO" id="GO:0070631">
    <property type="term" value="P:spindle pole body localization"/>
    <property type="evidence" value="ECO:0007669"/>
    <property type="project" value="TreeGrafter"/>
</dbReference>
<evidence type="ECO:0000256" key="2">
    <source>
        <dbReference type="ARBA" id="ARBA00004567"/>
    </source>
</evidence>
<dbReference type="GO" id="GO:0006999">
    <property type="term" value="P:nuclear pore organization"/>
    <property type="evidence" value="ECO:0007669"/>
    <property type="project" value="TreeGrafter"/>
</dbReference>
<comment type="caution">
    <text evidence="15">The sequence shown here is derived from an EMBL/GenBank/DDBJ whole genome shotgun (WGS) entry which is preliminary data.</text>
</comment>
<evidence type="ECO:0000256" key="7">
    <source>
        <dbReference type="ARBA" id="ARBA00022927"/>
    </source>
</evidence>
<comment type="similarity">
    <text evidence="3">Belongs to the NDC1 family.</text>
</comment>
<dbReference type="PANTHER" id="PTHR13269:SF6">
    <property type="entry name" value="NUCLEOPORIN NDC1"/>
    <property type="match status" value="1"/>
</dbReference>
<name>A0AAN6SB31_9PEZI</name>
<evidence type="ECO:0000256" key="10">
    <source>
        <dbReference type="ARBA" id="ARBA00023132"/>
    </source>
</evidence>
<keyword evidence="4" id="KW-0813">Transport</keyword>
<proteinExistence type="inferred from homology"/>
<sequence>MAPATVRKAPYKDFLQPALHRRFTTTASILLGIAYLQSISIGSWNSLFWTWFPIGPAGIRALFIFLCVLLVIILRIAQYHVGLRTSESAFQTFTQHALKMQTAEALVAYVPSALLFSLIYRWSLPEDSGLELITSLTADRARLNEHTVFFTTHFVILGVVQALVHLFRDNDRLSLGVAKAQNAGAEDPASQWKRFWDQIPAIVIATLNQSLAGIVISVVVYPLLLRASIWRGLVFFLRPVFNLPRSNTVPASLPFSWRSLGRCWLASYMLLFMWITGNAAFSIFLVREPLKNGKPLTSESKDPNGSLLNGLKSKKLHIKCFAMWELAFIARDYEVRRKAIYEDIDRKDGPMWSQVYAICIETLKAMETRIDWGHGKPPPPDPAASAKAAPPVEEKKRTMPPLKDEPIFDKTPVKKNYLDKAEEAYRKTLAPGQGSQVSPLAKKAVNTAKDGLVKIQKEVTGSDDTQALLKSLCLRVLKSPVGWPWRKEYNRRLNTVVLGTPYGEPSLYINAIYALAQLAVHSLKEDKYGNVQRDVASIIKTLTTITKKLEKFKTSLETHWTDVEAKRESPEVDQILEALRDALSQLIQEFGPYARDLKLTLSDMRLAREAAGIPNP</sequence>
<dbReference type="AlphaFoldDB" id="A0AAN6SB31"/>
<keyword evidence="7" id="KW-0653">Protein transport</keyword>
<feature type="transmembrane region" description="Helical" evidence="14">
    <location>
        <begin position="58"/>
        <end position="77"/>
    </location>
</feature>
<feature type="transmembrane region" description="Helical" evidence="14">
    <location>
        <begin position="201"/>
        <end position="224"/>
    </location>
</feature>
<keyword evidence="11 14" id="KW-0472">Membrane</keyword>
<feature type="region of interest" description="Disordered" evidence="13">
    <location>
        <begin position="374"/>
        <end position="406"/>
    </location>
</feature>
<evidence type="ECO:0000256" key="4">
    <source>
        <dbReference type="ARBA" id="ARBA00022448"/>
    </source>
</evidence>
<protein>
    <submittedName>
        <fullName evidence="15">Nucleoporin NDC1</fullName>
    </submittedName>
</protein>
<dbReference type="GO" id="GO:0015031">
    <property type="term" value="P:protein transport"/>
    <property type="evidence" value="ECO:0007669"/>
    <property type="project" value="UniProtKB-KW"/>
</dbReference>
<evidence type="ECO:0000256" key="11">
    <source>
        <dbReference type="ARBA" id="ARBA00023136"/>
    </source>
</evidence>
<feature type="compositionally biased region" description="Basic and acidic residues" evidence="13">
    <location>
        <begin position="392"/>
        <end position="406"/>
    </location>
</feature>
<reference evidence="16" key="1">
    <citation type="journal article" date="2023" name="Mol. Phylogenet. Evol.">
        <title>Genome-scale phylogeny and comparative genomics of the fungal order Sordariales.</title>
        <authorList>
            <person name="Hensen N."/>
            <person name="Bonometti L."/>
            <person name="Westerberg I."/>
            <person name="Brannstrom I.O."/>
            <person name="Guillou S."/>
            <person name="Cros-Aarteil S."/>
            <person name="Calhoun S."/>
            <person name="Haridas S."/>
            <person name="Kuo A."/>
            <person name="Mondo S."/>
            <person name="Pangilinan J."/>
            <person name="Riley R."/>
            <person name="LaButti K."/>
            <person name="Andreopoulos B."/>
            <person name="Lipzen A."/>
            <person name="Chen C."/>
            <person name="Yan M."/>
            <person name="Daum C."/>
            <person name="Ng V."/>
            <person name="Clum A."/>
            <person name="Steindorff A."/>
            <person name="Ohm R.A."/>
            <person name="Martin F."/>
            <person name="Silar P."/>
            <person name="Natvig D.O."/>
            <person name="Lalanne C."/>
            <person name="Gautier V."/>
            <person name="Ament-Velasquez S.L."/>
            <person name="Kruys A."/>
            <person name="Hutchinson M.I."/>
            <person name="Powell A.J."/>
            <person name="Barry K."/>
            <person name="Miller A.N."/>
            <person name="Grigoriev I.V."/>
            <person name="Debuchy R."/>
            <person name="Gladieux P."/>
            <person name="Hiltunen Thoren M."/>
            <person name="Johannesson H."/>
        </authorList>
    </citation>
    <scope>NUCLEOTIDE SEQUENCE [LARGE SCALE GENOMIC DNA]</scope>
    <source>
        <strain evidence="16">CBS 340.73</strain>
    </source>
</reference>
<evidence type="ECO:0000256" key="8">
    <source>
        <dbReference type="ARBA" id="ARBA00022989"/>
    </source>
</evidence>
<feature type="transmembrane region" description="Helical" evidence="14">
    <location>
        <begin position="265"/>
        <end position="286"/>
    </location>
</feature>
<comment type="subcellular location">
    <subcellularLocation>
        <location evidence="1">Nucleus membrane</location>
        <topology evidence="1">Multi-pass membrane protein</topology>
    </subcellularLocation>
    <subcellularLocation>
        <location evidence="2">Nucleus</location>
        <location evidence="2">Nuclear pore complex</location>
    </subcellularLocation>
</comment>
<feature type="transmembrane region" description="Helical" evidence="14">
    <location>
        <begin position="29"/>
        <end position="52"/>
    </location>
</feature>
<keyword evidence="9" id="KW-0811">Translocation</keyword>
<evidence type="ECO:0000256" key="3">
    <source>
        <dbReference type="ARBA" id="ARBA00005760"/>
    </source>
</evidence>
<evidence type="ECO:0000256" key="6">
    <source>
        <dbReference type="ARBA" id="ARBA00022816"/>
    </source>
</evidence>
<dbReference type="GO" id="GO:0051028">
    <property type="term" value="P:mRNA transport"/>
    <property type="evidence" value="ECO:0007669"/>
    <property type="project" value="UniProtKB-KW"/>
</dbReference>
<keyword evidence="10" id="KW-0906">Nuclear pore complex</keyword>
<gene>
    <name evidence="15" type="ORF">QBC46DRAFT_276389</name>
</gene>
<dbReference type="GO" id="GO:0070762">
    <property type="term" value="C:nuclear pore transmembrane ring"/>
    <property type="evidence" value="ECO:0007669"/>
    <property type="project" value="TreeGrafter"/>
</dbReference>
<dbReference type="InterPro" id="IPR019049">
    <property type="entry name" value="Nucleoporin_prot_Ndc1/Nup"/>
</dbReference>
<evidence type="ECO:0000313" key="16">
    <source>
        <dbReference type="Proteomes" id="UP001303473"/>
    </source>
</evidence>
<evidence type="ECO:0000256" key="5">
    <source>
        <dbReference type="ARBA" id="ARBA00022692"/>
    </source>
</evidence>
<evidence type="ECO:0000256" key="12">
    <source>
        <dbReference type="ARBA" id="ARBA00023242"/>
    </source>
</evidence>
<dbReference type="GO" id="GO:0005816">
    <property type="term" value="C:spindle pole body"/>
    <property type="evidence" value="ECO:0007669"/>
    <property type="project" value="TreeGrafter"/>
</dbReference>
<evidence type="ECO:0000256" key="14">
    <source>
        <dbReference type="SAM" id="Phobius"/>
    </source>
</evidence>
<evidence type="ECO:0000313" key="15">
    <source>
        <dbReference type="EMBL" id="KAK3946446.1"/>
    </source>
</evidence>
<feature type="transmembrane region" description="Helical" evidence="14">
    <location>
        <begin position="148"/>
        <end position="167"/>
    </location>
</feature>
<accession>A0AAN6SB31</accession>
<dbReference type="Proteomes" id="UP001303473">
    <property type="component" value="Unassembled WGS sequence"/>
</dbReference>
<evidence type="ECO:0000256" key="13">
    <source>
        <dbReference type="SAM" id="MobiDB-lite"/>
    </source>
</evidence>
<keyword evidence="5 14" id="KW-0812">Transmembrane</keyword>
<evidence type="ECO:0000256" key="9">
    <source>
        <dbReference type="ARBA" id="ARBA00023010"/>
    </source>
</evidence>
<keyword evidence="16" id="KW-1185">Reference proteome</keyword>
<keyword evidence="6" id="KW-0509">mRNA transport</keyword>